<dbReference type="GeneID" id="123444981"/>
<dbReference type="Gene3D" id="3.30.200.20">
    <property type="entry name" value="Phosphorylase Kinase, domain 1"/>
    <property type="match status" value="1"/>
</dbReference>
<dbReference type="PROSITE" id="PS50011">
    <property type="entry name" value="PROTEIN_KINASE_DOM"/>
    <property type="match status" value="1"/>
</dbReference>
<feature type="domain" description="Protein kinase" evidence="8">
    <location>
        <begin position="413"/>
        <end position="715"/>
    </location>
</feature>
<dbReference type="SMR" id="A0A8I6X3R5"/>
<dbReference type="GO" id="GO:0004674">
    <property type="term" value="F:protein serine/threonine kinase activity"/>
    <property type="evidence" value="ECO:0000318"/>
    <property type="project" value="GO_Central"/>
</dbReference>
<keyword evidence="5" id="KW-0418">Kinase</keyword>
<dbReference type="OrthoDB" id="9332038at2759"/>
<keyword evidence="2" id="KW-0597">Phosphoprotein</keyword>
<evidence type="ECO:0000313" key="10">
    <source>
        <dbReference type="Proteomes" id="UP000011116"/>
    </source>
</evidence>
<dbReference type="InterPro" id="IPR000719">
    <property type="entry name" value="Prot_kinase_dom"/>
</dbReference>
<dbReference type="PANTHER" id="PTHR24058">
    <property type="entry name" value="DUAL SPECIFICITY PROTEIN KINASE"/>
    <property type="match status" value="1"/>
</dbReference>
<protein>
    <recommendedName>
        <fullName evidence="8">Protein kinase domain-containing protein</fullName>
    </recommendedName>
</protein>
<keyword evidence="1" id="KW-0723">Serine/threonine-protein kinase</keyword>
<dbReference type="InterPro" id="IPR008271">
    <property type="entry name" value="Ser/Thr_kinase_AS"/>
</dbReference>
<reference evidence="9" key="2">
    <citation type="submission" date="2020-10" db="EMBL/GenBank/DDBJ databases">
        <authorList>
            <person name="Scholz U."/>
            <person name="Mascher M."/>
            <person name="Fiebig A."/>
        </authorList>
    </citation>
    <scope>NUCLEOTIDE SEQUENCE [LARGE SCALE GENOMIC DNA]</scope>
    <source>
        <strain evidence="9">cv. Morex</strain>
    </source>
</reference>
<evidence type="ECO:0000256" key="7">
    <source>
        <dbReference type="SAM" id="MobiDB-lite"/>
    </source>
</evidence>
<gene>
    <name evidence="9" type="primary">LOC123444981</name>
</gene>
<dbReference type="Gene3D" id="1.10.510.10">
    <property type="entry name" value="Transferase(Phosphotransferase) domain 1"/>
    <property type="match status" value="1"/>
</dbReference>
<evidence type="ECO:0000256" key="1">
    <source>
        <dbReference type="ARBA" id="ARBA00022527"/>
    </source>
</evidence>
<sequence length="719" mass="80874">MAAPGLDEVMAFLTEHGFASTASALRDDVLGRAADGEPGPAAALDPQLPPLRMSASGAGAPLPPPASPGSSSGSASSSAFVSMRSSPSGLLNPYGVWSSRHSLSDASSSEMEFGTARQYDTTDLFFQEGWLYDDHIFHTKPGDRDKEEDKFVLGAQGSSGPPETFVIGHGDYCRHEHAGNDGCEGCAEVYTCSSPLCGCCAGGLKNFEELEVVRNSSSAVYGRYKIMDDQTEILDECGLDVFRMKDAVLECDLPRDSGQVDERLELNVVEKELQMLSSFDTYDDAGIAASPVRVRHVTDNVELDADAENNLKSSGEKEYLKESYSLHPFPETDDYDDTYEFGDVGPLNTDFRKSATLIDEKEDPESNIDQTVSNFHQEYEVFELRIVHRKNRTGFEENKDFPIVLNSVIAGRYYVTEYLGSAAFSKVVQAHDLQTGTDICLKIIKNDKDFFDQSLDEIKLLKFVNKYDPSDEHHVLRLYDYFYHQEHLFIVTELLRANLYEFQKYNQDSGGDLYFTFPRIQAIARQCLEALVYLHHLRIIHCDLKPENILIKSYSRCEIKVIDLGSSCFLTDSLCLYVQSRSYRAPEVILGLPYDQRIDIWSLGCILCELYTGEVLFPNEPVSIMLARMMGMIGPIDMEMLAMGQETHKYFTDDYDLVTKNEETGQLEELVPEKSSLRRHLRCPDPQFVDFLSYLLQINPRKRPTASEALEHPWLSSEY</sequence>
<dbReference type="InterPro" id="IPR011009">
    <property type="entry name" value="Kinase-like_dom_sf"/>
</dbReference>
<keyword evidence="3" id="KW-0808">Transferase</keyword>
<dbReference type="InterPro" id="IPR050494">
    <property type="entry name" value="Ser_Thr_dual-spec_kinase"/>
</dbReference>
<dbReference type="Gramene" id="HORVU.MOREX.r3.3HG0303710.1">
    <property type="protein sequence ID" value="HORVU.MOREX.r3.3HG0303710.1"/>
    <property type="gene ID" value="HORVU.MOREX.r3.3HG0303710"/>
</dbReference>
<evidence type="ECO:0000256" key="4">
    <source>
        <dbReference type="ARBA" id="ARBA00022741"/>
    </source>
</evidence>
<dbReference type="AlphaFoldDB" id="A0A8I6X3R5"/>
<evidence type="ECO:0000256" key="3">
    <source>
        <dbReference type="ARBA" id="ARBA00022679"/>
    </source>
</evidence>
<reference evidence="9" key="3">
    <citation type="submission" date="2022-01" db="UniProtKB">
        <authorList>
            <consortium name="EnsemblPlants"/>
        </authorList>
    </citation>
    <scope>IDENTIFICATION</scope>
    <source>
        <strain evidence="9">subsp. vulgare</strain>
    </source>
</reference>
<proteinExistence type="predicted"/>
<feature type="region of interest" description="Disordered" evidence="7">
    <location>
        <begin position="30"/>
        <end position="79"/>
    </location>
</feature>
<organism evidence="9 10">
    <name type="scientific">Hordeum vulgare subsp. vulgare</name>
    <name type="common">Domesticated barley</name>
    <dbReference type="NCBI Taxonomy" id="112509"/>
    <lineage>
        <taxon>Eukaryota</taxon>
        <taxon>Viridiplantae</taxon>
        <taxon>Streptophyta</taxon>
        <taxon>Embryophyta</taxon>
        <taxon>Tracheophyta</taxon>
        <taxon>Spermatophyta</taxon>
        <taxon>Magnoliopsida</taxon>
        <taxon>Liliopsida</taxon>
        <taxon>Poales</taxon>
        <taxon>Poaceae</taxon>
        <taxon>BOP clade</taxon>
        <taxon>Pooideae</taxon>
        <taxon>Triticodae</taxon>
        <taxon>Triticeae</taxon>
        <taxon>Hordeinae</taxon>
        <taxon>Hordeum</taxon>
    </lineage>
</organism>
<feature type="compositionally biased region" description="Low complexity" evidence="7">
    <location>
        <begin position="38"/>
        <end position="60"/>
    </location>
</feature>
<keyword evidence="10" id="KW-1185">Reference proteome</keyword>
<dbReference type="EnsemblPlants" id="HORVU.MOREX.r3.3HG0303710.1">
    <property type="protein sequence ID" value="HORVU.MOREX.r3.3HG0303710.1"/>
    <property type="gene ID" value="HORVU.MOREX.r3.3HG0303710"/>
</dbReference>
<dbReference type="PROSITE" id="PS00108">
    <property type="entry name" value="PROTEIN_KINASE_ST"/>
    <property type="match status" value="1"/>
</dbReference>
<dbReference type="RefSeq" id="XP_044977824.1">
    <property type="nucleotide sequence ID" value="XM_045121889.1"/>
</dbReference>
<feature type="compositionally biased region" description="Low complexity" evidence="7">
    <location>
        <begin position="68"/>
        <end position="79"/>
    </location>
</feature>
<dbReference type="SUPFAM" id="SSF56112">
    <property type="entry name" value="Protein kinase-like (PK-like)"/>
    <property type="match status" value="1"/>
</dbReference>
<dbReference type="FunFam" id="1.10.510.10:FF:000380">
    <property type="entry name" value="Serine/threonine-protein kinase ppk15"/>
    <property type="match status" value="1"/>
</dbReference>
<accession>A0A8I6X3R5</accession>
<dbReference type="KEGG" id="hvg:123444981"/>
<evidence type="ECO:0000256" key="5">
    <source>
        <dbReference type="ARBA" id="ARBA00022777"/>
    </source>
</evidence>
<evidence type="ECO:0000313" key="9">
    <source>
        <dbReference type="EnsemblPlants" id="HORVU.MOREX.r3.3HG0303710.1"/>
    </source>
</evidence>
<name>A0A8I6X3R5_HORVV</name>
<dbReference type="GO" id="GO:0005524">
    <property type="term" value="F:ATP binding"/>
    <property type="evidence" value="ECO:0007669"/>
    <property type="project" value="UniProtKB-KW"/>
</dbReference>
<dbReference type="Proteomes" id="UP000011116">
    <property type="component" value="Chromosome 3H"/>
</dbReference>
<dbReference type="SMART" id="SM00220">
    <property type="entry name" value="S_TKc"/>
    <property type="match status" value="1"/>
</dbReference>
<dbReference type="CDD" id="cd14133">
    <property type="entry name" value="PKc_DYRK_like"/>
    <property type="match status" value="1"/>
</dbReference>
<dbReference type="Gramene" id="HORVU.MOREX.r2.3HG0253470.1">
    <property type="protein sequence ID" value="HORVU.MOREX.r2.3HG0253470.1"/>
    <property type="gene ID" value="HORVU.MOREX.r2.3HG0253470"/>
</dbReference>
<evidence type="ECO:0000256" key="2">
    <source>
        <dbReference type="ARBA" id="ARBA00022553"/>
    </source>
</evidence>
<evidence type="ECO:0000259" key="8">
    <source>
        <dbReference type="PROSITE" id="PS50011"/>
    </source>
</evidence>
<dbReference type="PANTHER" id="PTHR24058:SF113">
    <property type="entry name" value="HYPOTHETICAL SER-THR PROTEIN KINASE"/>
    <property type="match status" value="1"/>
</dbReference>
<keyword evidence="6" id="KW-0067">ATP-binding</keyword>
<dbReference type="FunFam" id="3.30.200.20:FF:000216">
    <property type="entry name" value="Putative serine/threonine-protein kinase dyrk2"/>
    <property type="match status" value="1"/>
</dbReference>
<keyword evidence="4" id="KW-0547">Nucleotide-binding</keyword>
<evidence type="ECO:0000256" key="6">
    <source>
        <dbReference type="ARBA" id="ARBA00022840"/>
    </source>
</evidence>
<dbReference type="Pfam" id="PF00069">
    <property type="entry name" value="Pkinase"/>
    <property type="match status" value="1"/>
</dbReference>
<reference evidence="10" key="1">
    <citation type="journal article" date="2012" name="Nature">
        <title>A physical, genetic and functional sequence assembly of the barley genome.</title>
        <authorList>
            <consortium name="The International Barley Genome Sequencing Consortium"/>
            <person name="Mayer K.F."/>
            <person name="Waugh R."/>
            <person name="Brown J.W."/>
            <person name="Schulman A."/>
            <person name="Langridge P."/>
            <person name="Platzer M."/>
            <person name="Fincher G.B."/>
            <person name="Muehlbauer G.J."/>
            <person name="Sato K."/>
            <person name="Close T.J."/>
            <person name="Wise R.P."/>
            <person name="Stein N."/>
        </authorList>
    </citation>
    <scope>NUCLEOTIDE SEQUENCE [LARGE SCALE GENOMIC DNA]</scope>
    <source>
        <strain evidence="10">cv. Morex</strain>
    </source>
</reference>